<dbReference type="SUPFAM" id="SSF52540">
    <property type="entry name" value="P-loop containing nucleoside triphosphate hydrolases"/>
    <property type="match status" value="1"/>
</dbReference>
<dbReference type="SMART" id="SM00382">
    <property type="entry name" value="AAA"/>
    <property type="match status" value="1"/>
</dbReference>
<dbReference type="InterPro" id="IPR058031">
    <property type="entry name" value="AAA_lid_NorR"/>
</dbReference>
<dbReference type="GO" id="GO:0016301">
    <property type="term" value="F:kinase activity"/>
    <property type="evidence" value="ECO:0007669"/>
    <property type="project" value="UniProtKB-KW"/>
</dbReference>
<evidence type="ECO:0000313" key="4">
    <source>
        <dbReference type="EMBL" id="OFI33900.1"/>
    </source>
</evidence>
<dbReference type="Proteomes" id="UP000176037">
    <property type="component" value="Unassembled WGS sequence"/>
</dbReference>
<dbReference type="Gene3D" id="1.10.10.60">
    <property type="entry name" value="Homeodomain-like"/>
    <property type="match status" value="1"/>
</dbReference>
<dbReference type="InterPro" id="IPR003593">
    <property type="entry name" value="AAA+_ATPase"/>
</dbReference>
<accession>A0A1E8FD96</accession>
<name>A0A1E8FD96_9ALTE</name>
<dbReference type="PROSITE" id="PS00675">
    <property type="entry name" value="SIGMA54_INTERACT_1"/>
    <property type="match status" value="1"/>
</dbReference>
<dbReference type="InterPro" id="IPR025662">
    <property type="entry name" value="Sigma_54_int_dom_ATP-bd_1"/>
</dbReference>
<dbReference type="FunFam" id="3.40.50.300:FF:000006">
    <property type="entry name" value="DNA-binding transcriptional regulator NtrC"/>
    <property type="match status" value="1"/>
</dbReference>
<dbReference type="Gene3D" id="1.10.8.60">
    <property type="match status" value="1"/>
</dbReference>
<keyword evidence="5" id="KW-1185">Reference proteome</keyword>
<reference evidence="4 5" key="1">
    <citation type="submission" date="2016-09" db="EMBL/GenBank/DDBJ databases">
        <title>Alteromonas lipolytica, a new species isolated from sea water.</title>
        <authorList>
            <person name="Wu Y.-H."/>
            <person name="Cheng H."/>
            <person name="Xu X.-W."/>
        </authorList>
    </citation>
    <scope>NUCLEOTIDE SEQUENCE [LARGE SCALE GENOMIC DNA]</scope>
    <source>
        <strain evidence="4 5">JW12</strain>
    </source>
</reference>
<keyword evidence="1" id="KW-0547">Nucleotide-binding</keyword>
<dbReference type="GO" id="GO:0006355">
    <property type="term" value="P:regulation of DNA-templated transcription"/>
    <property type="evidence" value="ECO:0007669"/>
    <property type="project" value="InterPro"/>
</dbReference>
<dbReference type="PROSITE" id="PS50045">
    <property type="entry name" value="SIGMA54_INTERACT_4"/>
    <property type="match status" value="1"/>
</dbReference>
<dbReference type="CDD" id="cd00009">
    <property type="entry name" value="AAA"/>
    <property type="match status" value="1"/>
</dbReference>
<dbReference type="RefSeq" id="WP_070176827.1">
    <property type="nucleotide sequence ID" value="NZ_BMJR01000003.1"/>
</dbReference>
<organism evidence="4 5">
    <name type="scientific">Alteromonas lipolytica</name>
    <dbReference type="NCBI Taxonomy" id="1856405"/>
    <lineage>
        <taxon>Bacteria</taxon>
        <taxon>Pseudomonadati</taxon>
        <taxon>Pseudomonadota</taxon>
        <taxon>Gammaproteobacteria</taxon>
        <taxon>Alteromonadales</taxon>
        <taxon>Alteromonadaceae</taxon>
        <taxon>Alteromonas/Salinimonas group</taxon>
        <taxon>Alteromonas</taxon>
    </lineage>
</organism>
<keyword evidence="4" id="KW-0418">Kinase</keyword>
<sequence>MNSLFTWLGKTDVENMREGNIAAIATIALKHPEPFDKVIILANAYEVHWEKYKSWLQNKLEMAGRPCQTVQIIPVHINSPIDYASIHLEAEKWISKLSKESSKLCISLTSGTPAMISLSILIGKGKSNTSFLQASPQNELIPTEIPVDFVKEYKHSAQKNQAAKAVTKPNFKQSFANLTSESKEMKEVVGLAENLSQTEVPILILGETGTGKEVMAQAIRSAGLRNDKPFITVNCGALPETVVDSILFGHVKGAFTGAVSDKKGLFEQADGGTIFLDEVGELTPEIQVKLLRTLQQGEVTRVGDDKTISVDVRVIAATHRNLVKMMDAGDFREDLFYRLAVGIIRIPPLRVRRTDLPIILRELTARINQAGSLNPDYIPKQLSNEAIDYISKLRWKGNIRELWNTLNRAFITTNQKIIETGDVANSVIKRDDATAALDVTLVYGDSINIEQMVDKYRKKYVLAALSACGNNYTKAARMLGLKSHQRLKDWMSKLEIEIDK</sequence>
<comment type="caution">
    <text evidence="4">The sequence shown here is derived from an EMBL/GenBank/DDBJ whole genome shotgun (WGS) entry which is preliminary data.</text>
</comment>
<gene>
    <name evidence="4" type="ORF">BFC17_20255</name>
</gene>
<evidence type="ECO:0000259" key="3">
    <source>
        <dbReference type="PROSITE" id="PS50045"/>
    </source>
</evidence>
<keyword evidence="2" id="KW-0067">ATP-binding</keyword>
<protein>
    <submittedName>
        <fullName evidence="4">Histidine kinase</fullName>
    </submittedName>
</protein>
<dbReference type="GO" id="GO:0005524">
    <property type="term" value="F:ATP binding"/>
    <property type="evidence" value="ECO:0007669"/>
    <property type="project" value="UniProtKB-KW"/>
</dbReference>
<dbReference type="Pfam" id="PF25601">
    <property type="entry name" value="AAA_lid_14"/>
    <property type="match status" value="1"/>
</dbReference>
<dbReference type="Gene3D" id="3.40.50.300">
    <property type="entry name" value="P-loop containing nucleotide triphosphate hydrolases"/>
    <property type="match status" value="1"/>
</dbReference>
<dbReference type="InterPro" id="IPR027417">
    <property type="entry name" value="P-loop_NTPase"/>
</dbReference>
<keyword evidence="4" id="KW-0808">Transferase</keyword>
<dbReference type="InterPro" id="IPR025943">
    <property type="entry name" value="Sigma_54_int_dom_ATP-bd_2"/>
</dbReference>
<dbReference type="PANTHER" id="PTHR32071">
    <property type="entry name" value="TRANSCRIPTIONAL REGULATORY PROTEIN"/>
    <property type="match status" value="1"/>
</dbReference>
<evidence type="ECO:0000256" key="1">
    <source>
        <dbReference type="ARBA" id="ARBA00022741"/>
    </source>
</evidence>
<dbReference type="PROSITE" id="PS00676">
    <property type="entry name" value="SIGMA54_INTERACT_2"/>
    <property type="match status" value="1"/>
</dbReference>
<evidence type="ECO:0000256" key="2">
    <source>
        <dbReference type="ARBA" id="ARBA00022840"/>
    </source>
</evidence>
<dbReference type="PANTHER" id="PTHR32071:SF121">
    <property type="entry name" value="SIGMA L-DEPENDENT TRANSCRIPTIONAL REGULATOR YQIR-RELATED"/>
    <property type="match status" value="1"/>
</dbReference>
<dbReference type="OrthoDB" id="9804019at2"/>
<dbReference type="Pfam" id="PF00158">
    <property type="entry name" value="Sigma54_activat"/>
    <property type="match status" value="1"/>
</dbReference>
<proteinExistence type="predicted"/>
<evidence type="ECO:0000313" key="5">
    <source>
        <dbReference type="Proteomes" id="UP000176037"/>
    </source>
</evidence>
<dbReference type="STRING" id="1856405.BFC17_20255"/>
<dbReference type="AlphaFoldDB" id="A0A1E8FD96"/>
<dbReference type="InterPro" id="IPR002078">
    <property type="entry name" value="Sigma_54_int"/>
</dbReference>
<dbReference type="EMBL" id="MJIC01000014">
    <property type="protein sequence ID" value="OFI33900.1"/>
    <property type="molecule type" value="Genomic_DNA"/>
</dbReference>
<feature type="domain" description="Sigma-54 factor interaction" evidence="3">
    <location>
        <begin position="178"/>
        <end position="411"/>
    </location>
</feature>